<protein>
    <submittedName>
        <fullName evidence="2">Uncharacterized protein</fullName>
    </submittedName>
</protein>
<dbReference type="EMBL" id="WHVB01000006">
    <property type="protein sequence ID" value="KAF8481565.1"/>
    <property type="molecule type" value="Genomic_DNA"/>
</dbReference>
<feature type="transmembrane region" description="Helical" evidence="1">
    <location>
        <begin position="20"/>
        <end position="39"/>
    </location>
</feature>
<keyword evidence="1" id="KW-0812">Transmembrane</keyword>
<organism evidence="2 3">
    <name type="scientific">Russula ochroleuca</name>
    <dbReference type="NCBI Taxonomy" id="152965"/>
    <lineage>
        <taxon>Eukaryota</taxon>
        <taxon>Fungi</taxon>
        <taxon>Dikarya</taxon>
        <taxon>Basidiomycota</taxon>
        <taxon>Agaricomycotina</taxon>
        <taxon>Agaricomycetes</taxon>
        <taxon>Russulales</taxon>
        <taxon>Russulaceae</taxon>
        <taxon>Russula</taxon>
    </lineage>
</organism>
<dbReference type="Proteomes" id="UP000759537">
    <property type="component" value="Unassembled WGS sequence"/>
</dbReference>
<feature type="transmembrane region" description="Helical" evidence="1">
    <location>
        <begin position="170"/>
        <end position="193"/>
    </location>
</feature>
<proteinExistence type="predicted"/>
<dbReference type="AlphaFoldDB" id="A0A9P5MY28"/>
<reference evidence="2" key="2">
    <citation type="journal article" date="2020" name="Nat. Commun.">
        <title>Large-scale genome sequencing of mycorrhizal fungi provides insights into the early evolution of symbiotic traits.</title>
        <authorList>
            <person name="Miyauchi S."/>
            <person name="Kiss E."/>
            <person name="Kuo A."/>
            <person name="Drula E."/>
            <person name="Kohler A."/>
            <person name="Sanchez-Garcia M."/>
            <person name="Morin E."/>
            <person name="Andreopoulos B."/>
            <person name="Barry K.W."/>
            <person name="Bonito G."/>
            <person name="Buee M."/>
            <person name="Carver A."/>
            <person name="Chen C."/>
            <person name="Cichocki N."/>
            <person name="Clum A."/>
            <person name="Culley D."/>
            <person name="Crous P.W."/>
            <person name="Fauchery L."/>
            <person name="Girlanda M."/>
            <person name="Hayes R.D."/>
            <person name="Keri Z."/>
            <person name="LaButti K."/>
            <person name="Lipzen A."/>
            <person name="Lombard V."/>
            <person name="Magnuson J."/>
            <person name="Maillard F."/>
            <person name="Murat C."/>
            <person name="Nolan M."/>
            <person name="Ohm R.A."/>
            <person name="Pangilinan J."/>
            <person name="Pereira M.F."/>
            <person name="Perotto S."/>
            <person name="Peter M."/>
            <person name="Pfister S."/>
            <person name="Riley R."/>
            <person name="Sitrit Y."/>
            <person name="Stielow J.B."/>
            <person name="Szollosi G."/>
            <person name="Zifcakova L."/>
            <person name="Stursova M."/>
            <person name="Spatafora J.W."/>
            <person name="Tedersoo L."/>
            <person name="Vaario L.M."/>
            <person name="Yamada A."/>
            <person name="Yan M."/>
            <person name="Wang P."/>
            <person name="Xu J."/>
            <person name="Bruns T."/>
            <person name="Baldrian P."/>
            <person name="Vilgalys R."/>
            <person name="Dunand C."/>
            <person name="Henrissat B."/>
            <person name="Grigoriev I.V."/>
            <person name="Hibbett D."/>
            <person name="Nagy L.G."/>
            <person name="Martin F.M."/>
        </authorList>
    </citation>
    <scope>NUCLEOTIDE SEQUENCE</scope>
    <source>
        <strain evidence="2">Prilba</strain>
    </source>
</reference>
<sequence>MGTAISLPNGELISLGLTTFLYGLFFALFFVTVIMTFYLRESTRQLHIKILPVPFLMLLVATAHLVVLWIRAVQAFIVQKGGSALAFYDDLSDATSVARVICLVIQCILGDFVIIWRLYVVYGKRLWVVLPALILVTSYTVVGSVAILYIQRARPGTNIFTVAKSWITAYFSMTMSTNLMCSGAIAARIFYVWKSQTRGNVRPYWGIVAIIIESSALYALGVLAALVSFVSGTNGQYPAVDAIVPLVGIVFCLIAIQIRLRASLTSSTCIFSREPVSTETNGRRPRENNSIAAITTGEEFSDKPTRAIPMTIHVTRQTTHVLDCLDGGEPTPYSLSDIVKSSG</sequence>
<keyword evidence="3" id="KW-1185">Reference proteome</keyword>
<accession>A0A9P5MY28</accession>
<feature type="transmembrane region" description="Helical" evidence="1">
    <location>
        <begin position="205"/>
        <end position="230"/>
    </location>
</feature>
<feature type="transmembrane region" description="Helical" evidence="1">
    <location>
        <begin position="242"/>
        <end position="260"/>
    </location>
</feature>
<comment type="caution">
    <text evidence="2">The sequence shown here is derived from an EMBL/GenBank/DDBJ whole genome shotgun (WGS) entry which is preliminary data.</text>
</comment>
<feature type="transmembrane region" description="Helical" evidence="1">
    <location>
        <begin position="51"/>
        <end position="77"/>
    </location>
</feature>
<name>A0A9P5MY28_9AGAM</name>
<evidence type="ECO:0000313" key="2">
    <source>
        <dbReference type="EMBL" id="KAF8481565.1"/>
    </source>
</evidence>
<feature type="transmembrane region" description="Helical" evidence="1">
    <location>
        <begin position="126"/>
        <end position="150"/>
    </location>
</feature>
<feature type="transmembrane region" description="Helical" evidence="1">
    <location>
        <begin position="97"/>
        <end position="119"/>
    </location>
</feature>
<dbReference type="OrthoDB" id="3250682at2759"/>
<keyword evidence="1" id="KW-1133">Transmembrane helix</keyword>
<evidence type="ECO:0000313" key="3">
    <source>
        <dbReference type="Proteomes" id="UP000759537"/>
    </source>
</evidence>
<evidence type="ECO:0000256" key="1">
    <source>
        <dbReference type="SAM" id="Phobius"/>
    </source>
</evidence>
<keyword evidence="1" id="KW-0472">Membrane</keyword>
<reference evidence="2" key="1">
    <citation type="submission" date="2019-10" db="EMBL/GenBank/DDBJ databases">
        <authorList>
            <consortium name="DOE Joint Genome Institute"/>
            <person name="Kuo A."/>
            <person name="Miyauchi S."/>
            <person name="Kiss E."/>
            <person name="Drula E."/>
            <person name="Kohler A."/>
            <person name="Sanchez-Garcia M."/>
            <person name="Andreopoulos B."/>
            <person name="Barry K.W."/>
            <person name="Bonito G."/>
            <person name="Buee M."/>
            <person name="Carver A."/>
            <person name="Chen C."/>
            <person name="Cichocki N."/>
            <person name="Clum A."/>
            <person name="Culley D."/>
            <person name="Crous P.W."/>
            <person name="Fauchery L."/>
            <person name="Girlanda M."/>
            <person name="Hayes R."/>
            <person name="Keri Z."/>
            <person name="LaButti K."/>
            <person name="Lipzen A."/>
            <person name="Lombard V."/>
            <person name="Magnuson J."/>
            <person name="Maillard F."/>
            <person name="Morin E."/>
            <person name="Murat C."/>
            <person name="Nolan M."/>
            <person name="Ohm R."/>
            <person name="Pangilinan J."/>
            <person name="Pereira M."/>
            <person name="Perotto S."/>
            <person name="Peter M."/>
            <person name="Riley R."/>
            <person name="Sitrit Y."/>
            <person name="Stielow B."/>
            <person name="Szollosi G."/>
            <person name="Zifcakova L."/>
            <person name="Stursova M."/>
            <person name="Spatafora J.W."/>
            <person name="Tedersoo L."/>
            <person name="Vaario L.-M."/>
            <person name="Yamada A."/>
            <person name="Yan M."/>
            <person name="Wang P."/>
            <person name="Xu J."/>
            <person name="Bruns T."/>
            <person name="Baldrian P."/>
            <person name="Vilgalys R."/>
            <person name="Henrissat B."/>
            <person name="Grigoriev I.V."/>
            <person name="Hibbett D."/>
            <person name="Nagy L.G."/>
            <person name="Martin F.M."/>
        </authorList>
    </citation>
    <scope>NUCLEOTIDE SEQUENCE</scope>
    <source>
        <strain evidence="2">Prilba</strain>
    </source>
</reference>
<gene>
    <name evidence="2" type="ORF">DFH94DRAFT_400009</name>
</gene>